<feature type="non-terminal residue" evidence="2">
    <location>
        <position position="1"/>
    </location>
</feature>
<gene>
    <name evidence="2" type="ORF">CR513_12092</name>
</gene>
<proteinExistence type="predicted"/>
<dbReference type="Proteomes" id="UP000257109">
    <property type="component" value="Unassembled WGS sequence"/>
</dbReference>
<evidence type="ECO:0000313" key="2">
    <source>
        <dbReference type="EMBL" id="RDY04219.1"/>
    </source>
</evidence>
<comment type="caution">
    <text evidence="2">The sequence shown here is derived from an EMBL/GenBank/DDBJ whole genome shotgun (WGS) entry which is preliminary data.</text>
</comment>
<dbReference type="OrthoDB" id="1588050at2759"/>
<feature type="compositionally biased region" description="Polar residues" evidence="1">
    <location>
        <begin position="1"/>
        <end position="18"/>
    </location>
</feature>
<name>A0A371HN67_MUCPR</name>
<protein>
    <submittedName>
        <fullName evidence="2">Uncharacterized protein</fullName>
    </submittedName>
</protein>
<accession>A0A371HN67</accession>
<feature type="region of interest" description="Disordered" evidence="1">
    <location>
        <begin position="1"/>
        <end position="21"/>
    </location>
</feature>
<organism evidence="2 3">
    <name type="scientific">Mucuna pruriens</name>
    <name type="common">Velvet bean</name>
    <name type="synonym">Dolichos pruriens</name>
    <dbReference type="NCBI Taxonomy" id="157652"/>
    <lineage>
        <taxon>Eukaryota</taxon>
        <taxon>Viridiplantae</taxon>
        <taxon>Streptophyta</taxon>
        <taxon>Embryophyta</taxon>
        <taxon>Tracheophyta</taxon>
        <taxon>Spermatophyta</taxon>
        <taxon>Magnoliopsida</taxon>
        <taxon>eudicotyledons</taxon>
        <taxon>Gunneridae</taxon>
        <taxon>Pentapetalae</taxon>
        <taxon>rosids</taxon>
        <taxon>fabids</taxon>
        <taxon>Fabales</taxon>
        <taxon>Fabaceae</taxon>
        <taxon>Papilionoideae</taxon>
        <taxon>50 kb inversion clade</taxon>
        <taxon>NPAAA clade</taxon>
        <taxon>indigoferoid/millettioid clade</taxon>
        <taxon>Phaseoleae</taxon>
        <taxon>Mucuna</taxon>
    </lineage>
</organism>
<reference evidence="2" key="1">
    <citation type="submission" date="2018-05" db="EMBL/GenBank/DDBJ databases">
        <title>Draft genome of Mucuna pruriens seed.</title>
        <authorList>
            <person name="Nnadi N.E."/>
            <person name="Vos R."/>
            <person name="Hasami M.H."/>
            <person name="Devisetty U.K."/>
            <person name="Aguiy J.C."/>
        </authorList>
    </citation>
    <scope>NUCLEOTIDE SEQUENCE [LARGE SCALE GENOMIC DNA]</scope>
    <source>
        <strain evidence="2">JCA_2017</strain>
    </source>
</reference>
<dbReference type="PANTHER" id="PTHR36746">
    <property type="entry name" value="BNAC04G51760D PROTEIN"/>
    <property type="match status" value="1"/>
</dbReference>
<dbReference type="AlphaFoldDB" id="A0A371HN67"/>
<sequence length="128" mass="14587">MGNNNSAISKTHGSQKSKVASIETRYVVPMLRKLSTKPEVVGSTEEHGEKALDNDVTFSNYIQRAKYKIRSITNNGFHEEQSYPAPKDVANATINNKENEKDHFSDFILNSRKKLRTISRKNSSFRIR</sequence>
<keyword evidence="3" id="KW-1185">Reference proteome</keyword>
<evidence type="ECO:0000256" key="1">
    <source>
        <dbReference type="SAM" id="MobiDB-lite"/>
    </source>
</evidence>
<dbReference type="PANTHER" id="PTHR36746:SF2">
    <property type="match status" value="1"/>
</dbReference>
<evidence type="ECO:0000313" key="3">
    <source>
        <dbReference type="Proteomes" id="UP000257109"/>
    </source>
</evidence>
<dbReference type="EMBL" id="QJKJ01002126">
    <property type="protein sequence ID" value="RDY04219.1"/>
    <property type="molecule type" value="Genomic_DNA"/>
</dbReference>